<feature type="binding site" evidence="1">
    <location>
        <begin position="81"/>
        <end position="84"/>
    </location>
    <ligand>
        <name>dUMP</name>
        <dbReference type="ChEBI" id="CHEBI:246422"/>
        <note>ligand shared between dimeric partners</note>
    </ligand>
</feature>
<feature type="binding site" evidence="1">
    <location>
        <position position="168"/>
    </location>
    <ligand>
        <name>FAD</name>
        <dbReference type="ChEBI" id="CHEBI:57692"/>
        <note>ligand shared between neighboring subunits</note>
    </ligand>
</feature>
<name>A0A2G9YR59_9BACT</name>
<feature type="binding site" description="in other chain" evidence="1">
    <location>
        <begin position="92"/>
        <end position="96"/>
    </location>
    <ligand>
        <name>dUMP</name>
        <dbReference type="ChEBI" id="CHEBI:246422"/>
        <note>ligand shared between dimeric partners</note>
    </ligand>
</feature>
<feature type="binding site" evidence="1">
    <location>
        <position position="60"/>
    </location>
    <ligand>
        <name>FAD</name>
        <dbReference type="ChEBI" id="CHEBI:57692"/>
        <note>ligand shared between neighboring subunits</note>
    </ligand>
</feature>
<dbReference type="PANTHER" id="PTHR34934:SF1">
    <property type="entry name" value="FLAVIN-DEPENDENT THYMIDYLATE SYNTHASE"/>
    <property type="match status" value="1"/>
</dbReference>
<proteinExistence type="inferred from homology"/>
<dbReference type="CDD" id="cd20175">
    <property type="entry name" value="ThyX"/>
    <property type="match status" value="1"/>
</dbReference>
<comment type="caution">
    <text evidence="2">The sequence shown here is derived from an EMBL/GenBank/DDBJ whole genome shotgun (WGS) entry which is preliminary data.</text>
</comment>
<dbReference type="PROSITE" id="PS51331">
    <property type="entry name" value="THYX"/>
    <property type="match status" value="1"/>
</dbReference>
<dbReference type="PANTHER" id="PTHR34934">
    <property type="entry name" value="FLAVIN-DEPENDENT THYMIDYLATE SYNTHASE"/>
    <property type="match status" value="1"/>
</dbReference>
<dbReference type="HAMAP" id="MF_01408">
    <property type="entry name" value="ThyX"/>
    <property type="match status" value="1"/>
</dbReference>
<dbReference type="GO" id="GO:0050797">
    <property type="term" value="F:thymidylate synthase (FAD) activity"/>
    <property type="evidence" value="ECO:0007669"/>
    <property type="project" value="UniProtKB-UniRule"/>
</dbReference>
<accession>A0A2G9YR59</accession>
<comment type="catalytic activity">
    <reaction evidence="1">
        <text>dUMP + (6R)-5,10-methylene-5,6,7,8-tetrahydrofolate + NADPH + H(+) = dTMP + (6S)-5,6,7,8-tetrahydrofolate + NADP(+)</text>
        <dbReference type="Rhea" id="RHEA:29043"/>
        <dbReference type="ChEBI" id="CHEBI:15378"/>
        <dbReference type="ChEBI" id="CHEBI:15636"/>
        <dbReference type="ChEBI" id="CHEBI:57453"/>
        <dbReference type="ChEBI" id="CHEBI:57783"/>
        <dbReference type="ChEBI" id="CHEBI:58349"/>
        <dbReference type="ChEBI" id="CHEBI:63528"/>
        <dbReference type="ChEBI" id="CHEBI:246422"/>
        <dbReference type="EC" id="2.1.1.148"/>
    </reaction>
</comment>
<dbReference type="GO" id="GO:0004799">
    <property type="term" value="F:thymidylate synthase activity"/>
    <property type="evidence" value="ECO:0007669"/>
    <property type="project" value="TreeGrafter"/>
</dbReference>
<dbReference type="AlphaFoldDB" id="A0A2G9YR59"/>
<dbReference type="SUPFAM" id="SSF69796">
    <property type="entry name" value="Thymidylate synthase-complementing protein Thy1"/>
    <property type="match status" value="1"/>
</dbReference>
<dbReference type="EMBL" id="PCRM01000022">
    <property type="protein sequence ID" value="PIP21730.1"/>
    <property type="molecule type" value="Genomic_DNA"/>
</dbReference>
<evidence type="ECO:0000256" key="1">
    <source>
        <dbReference type="HAMAP-Rule" id="MF_01408"/>
    </source>
</evidence>
<dbReference type="GO" id="GO:0006231">
    <property type="term" value="P:dTMP biosynthetic process"/>
    <property type="evidence" value="ECO:0007669"/>
    <property type="project" value="UniProtKB-UniRule"/>
</dbReference>
<comment type="pathway">
    <text evidence="1">Pyrimidine metabolism; dTTP biosynthesis.</text>
</comment>
<comment type="function">
    <text evidence="1">Catalyzes the reductive methylation of 2'-deoxyuridine-5'-monophosphate (dUMP) to 2'-deoxythymidine-5'-monophosphate (dTMP) while utilizing 5,10-methylenetetrahydrofolate (mTHF) as the methyl donor, and NADPH and FADH(2) as the reductant.</text>
</comment>
<evidence type="ECO:0000313" key="2">
    <source>
        <dbReference type="EMBL" id="PIP21730.1"/>
    </source>
</evidence>
<dbReference type="GO" id="GO:0070402">
    <property type="term" value="F:NADPH binding"/>
    <property type="evidence" value="ECO:0007669"/>
    <property type="project" value="TreeGrafter"/>
</dbReference>
<keyword evidence="1" id="KW-0489">Methyltransferase</keyword>
<dbReference type="GO" id="GO:0032259">
    <property type="term" value="P:methylation"/>
    <property type="evidence" value="ECO:0007669"/>
    <property type="project" value="UniProtKB-KW"/>
</dbReference>
<feature type="binding site" evidence="1">
    <location>
        <position position="173"/>
    </location>
    <ligand>
        <name>dUMP</name>
        <dbReference type="ChEBI" id="CHEBI:246422"/>
        <note>ligand shared between dimeric partners</note>
    </ligand>
</feature>
<organism evidence="2 3">
    <name type="scientific">Candidatus Nealsonbacteria bacterium CG23_combo_of_CG06-09_8_20_14_all_40_13</name>
    <dbReference type="NCBI Taxonomy" id="1974724"/>
    <lineage>
        <taxon>Bacteria</taxon>
        <taxon>Candidatus Nealsoniibacteriota</taxon>
    </lineage>
</organism>
<dbReference type="InterPro" id="IPR003669">
    <property type="entry name" value="Thymidylate_synthase_ThyX"/>
</dbReference>
<comment type="subunit">
    <text evidence="1">Homotetramer.</text>
</comment>
<protein>
    <recommendedName>
        <fullName evidence="1">Flavin-dependent thymidylate synthase</fullName>
        <shortName evidence="1">FDTS</shortName>
        <ecNumber evidence="1">2.1.1.148</ecNumber>
    </recommendedName>
    <alternativeName>
        <fullName evidence="1">FAD-dependent thymidylate synthase</fullName>
    </alternativeName>
    <alternativeName>
        <fullName evidence="1">Thymidylate synthase ThyX</fullName>
        <shortName evidence="1">TS</shortName>
        <shortName evidence="1">TSase</shortName>
    </alternativeName>
</protein>
<keyword evidence="1" id="KW-0808">Transferase</keyword>
<keyword evidence="1" id="KW-0545">Nucleotide biosynthesis</keyword>
<feature type="active site" description="Involved in ionization of N3 of dUMP, leading to its activation" evidence="1">
    <location>
        <position position="173"/>
    </location>
</feature>
<feature type="binding site" description="in other chain" evidence="1">
    <location>
        <position position="146"/>
    </location>
    <ligand>
        <name>dUMP</name>
        <dbReference type="ChEBI" id="CHEBI:246422"/>
        <note>ligand shared between dimeric partners</note>
    </ligand>
</feature>
<comment type="similarity">
    <text evidence="1">Belongs to the thymidylate synthase ThyX family.</text>
</comment>
<dbReference type="GO" id="GO:0050660">
    <property type="term" value="F:flavin adenine dinucleotide binding"/>
    <property type="evidence" value="ECO:0007669"/>
    <property type="project" value="UniProtKB-UniRule"/>
</dbReference>
<evidence type="ECO:0000313" key="3">
    <source>
        <dbReference type="Proteomes" id="UP000231567"/>
    </source>
</evidence>
<dbReference type="Pfam" id="PF02511">
    <property type="entry name" value="Thy1"/>
    <property type="match status" value="1"/>
</dbReference>
<dbReference type="UniPathway" id="UPA00575"/>
<dbReference type="EC" id="2.1.1.148" evidence="1"/>
<dbReference type="NCBIfam" id="TIGR02170">
    <property type="entry name" value="thyX"/>
    <property type="match status" value="1"/>
</dbReference>
<reference evidence="2 3" key="1">
    <citation type="submission" date="2017-09" db="EMBL/GenBank/DDBJ databases">
        <title>Depth-based differentiation of microbial function through sediment-hosted aquifers and enrichment of novel symbionts in the deep terrestrial subsurface.</title>
        <authorList>
            <person name="Probst A.J."/>
            <person name="Ladd B."/>
            <person name="Jarett J.K."/>
            <person name="Geller-Mcgrath D.E."/>
            <person name="Sieber C.M."/>
            <person name="Emerson J.B."/>
            <person name="Anantharaman K."/>
            <person name="Thomas B.C."/>
            <person name="Malmstrom R."/>
            <person name="Stieglmeier M."/>
            <person name="Klingl A."/>
            <person name="Woyke T."/>
            <person name="Ryan C.M."/>
            <person name="Banfield J.F."/>
        </authorList>
    </citation>
    <scope>NUCLEOTIDE SEQUENCE [LARGE SCALE GENOMIC DNA]</scope>
    <source>
        <strain evidence="2">CG23_combo_of_CG06-09_8_20_14_all_40_13</strain>
    </source>
</reference>
<sequence>MREIASKIKLISYTKNPEKVISAAVRQCYSSKSAAQLMQKITPQKRGELIRQVISSGHTSTIEHVSFTFTIEGVSRSMTHELVRHRIASYSQQSQRYVSAADFKYIVPPTIRSNKKLLKKYKDELILIKNLYEEMVNDGIPKEDARFILPNACETKIVVTMNARSLFNFLARRMCNRAQWEIRFVAHQMHKLLMKVAPNVFKFAGPTCKTEDICWEGERNCGIPAKLKKIKLLSHVK</sequence>
<comment type="cofactor">
    <cofactor evidence="1">
        <name>FAD</name>
        <dbReference type="ChEBI" id="CHEBI:57692"/>
    </cofactor>
    <text evidence="1">Binds 4 FAD per tetramer. Each FAD binding site is formed by three monomers.</text>
</comment>
<feature type="binding site" evidence="1">
    <location>
        <position position="92"/>
    </location>
    <ligand>
        <name>FAD</name>
        <dbReference type="ChEBI" id="CHEBI:57692"/>
        <note>ligand shared between neighboring subunits</note>
    </ligand>
</feature>
<dbReference type="Gene3D" id="3.30.1360.170">
    <property type="match status" value="1"/>
</dbReference>
<dbReference type="Proteomes" id="UP000231567">
    <property type="component" value="Unassembled WGS sequence"/>
</dbReference>
<feature type="binding site" evidence="1">
    <location>
        <begin position="162"/>
        <end position="164"/>
    </location>
    <ligand>
        <name>FAD</name>
        <dbReference type="ChEBI" id="CHEBI:57692"/>
        <note>ligand shared between neighboring subunits</note>
    </ligand>
</feature>
<gene>
    <name evidence="1" type="primary">thyX</name>
    <name evidence="2" type="ORF">COX39_01380</name>
</gene>
<dbReference type="GO" id="GO:0006235">
    <property type="term" value="P:dTTP biosynthetic process"/>
    <property type="evidence" value="ECO:0007669"/>
    <property type="project" value="UniProtKB-UniRule"/>
</dbReference>
<keyword evidence="1" id="KW-0521">NADP</keyword>
<feature type="binding site" evidence="1">
    <location>
        <begin position="84"/>
        <end position="86"/>
    </location>
    <ligand>
        <name>FAD</name>
        <dbReference type="ChEBI" id="CHEBI:57692"/>
        <note>ligand shared between neighboring subunits</note>
    </ligand>
</feature>
<dbReference type="InterPro" id="IPR036098">
    <property type="entry name" value="Thymidylate_synthase_ThyX_sf"/>
</dbReference>
<keyword evidence="1" id="KW-0274">FAD</keyword>
<keyword evidence="1" id="KW-0285">Flavoprotein</keyword>